<dbReference type="InterPro" id="IPR013078">
    <property type="entry name" value="His_Pase_superF_clade-1"/>
</dbReference>
<evidence type="ECO:0000256" key="3">
    <source>
        <dbReference type="SAM" id="MobiDB-lite"/>
    </source>
</evidence>
<sequence>MGKGERGLSLPSEKTTPSEERAMSTPIKGAHAHKLPSHQPTQPPPIPPPILVSRFSSECLAYLPCQEHLLQPTPENPLPTAVPPPNPSLAGTLGARHVICFIGLPEVGKAFLAHRTCQYLSFFHGVKAKLFELSEYRARTGAPPGSEENAQLLLSDLSTFMQGNVDGASRNMDSLTPRKQHSSHESSPRTTPSGSRRESFDASDSCGLVTRQHVDAGRVAIVYANDSFDSLKEIWSGTSKEGRRWAADMLKADKSVMAQLMFIEVIVSVPALISANICAKAAARGCPKPSQEHIDEAIGRVADYAGVYVTLQDDGSEDDLSYVKVINYGKKVVANKMNGHLKMRMAQFLSAIHTSRHVIYLSRHGQSEYNVLGKIGGNPPLSAAGDEYAVRLGNWVPANVWRQEGKIVQARLWTSSLQRTILTARHIPHPVLHFPPSSSSLHSLPLQPRPRPDDEEWEQTAPRVYRSLDEIFAGEYEGYRYEDIRAKAAKEASLRSLDKLGYRYPRGESYYDIIQRVAPLIHEIETYHEPLLIVSHQAVLRIMYSYFMGLPRTSAPKIEIPLHTVIKITYDGFSPPKEERFFLGPNLGAKACEDACF</sequence>
<dbReference type="PANTHER" id="PTHR10606">
    <property type="entry name" value="6-PHOSPHOFRUCTO-2-KINASE/FRUCTOSE-2,6-BISPHOSPHATASE"/>
    <property type="match status" value="1"/>
</dbReference>
<dbReference type="CDD" id="cd07067">
    <property type="entry name" value="HP_PGM_like"/>
    <property type="match status" value="1"/>
</dbReference>
<feature type="region of interest" description="Disordered" evidence="3">
    <location>
        <begin position="1"/>
        <end position="46"/>
    </location>
</feature>
<reference evidence="5 6" key="1">
    <citation type="journal article" date="2024" name="Science">
        <title>Giant polyketide synthase enzymes in the biosynthesis of giant marine polyether toxins.</title>
        <authorList>
            <person name="Fallon T.R."/>
            <person name="Shende V.V."/>
            <person name="Wierzbicki I.H."/>
            <person name="Pendleton A.L."/>
            <person name="Watervoot N.F."/>
            <person name="Auber R.P."/>
            <person name="Gonzalez D.J."/>
            <person name="Wisecaver J.H."/>
            <person name="Moore B.S."/>
        </authorList>
    </citation>
    <scope>NUCLEOTIDE SEQUENCE [LARGE SCALE GENOMIC DNA]</scope>
    <source>
        <strain evidence="5 6">12B1</strain>
    </source>
</reference>
<evidence type="ECO:0000313" key="6">
    <source>
        <dbReference type="Proteomes" id="UP001515480"/>
    </source>
</evidence>
<dbReference type="GO" id="GO:0005524">
    <property type="term" value="F:ATP binding"/>
    <property type="evidence" value="ECO:0007669"/>
    <property type="project" value="UniProtKB-KW"/>
</dbReference>
<dbReference type="InterPro" id="IPR029033">
    <property type="entry name" value="His_PPase_superfam"/>
</dbReference>
<evidence type="ECO:0000256" key="1">
    <source>
        <dbReference type="ARBA" id="ARBA00022741"/>
    </source>
</evidence>
<proteinExistence type="predicted"/>
<dbReference type="Gene3D" id="3.40.50.300">
    <property type="entry name" value="P-loop containing nucleotide triphosphate hydrolases"/>
    <property type="match status" value="1"/>
</dbReference>
<feature type="region of interest" description="Disordered" evidence="3">
    <location>
        <begin position="438"/>
        <end position="457"/>
    </location>
</feature>
<dbReference type="GO" id="GO:0006000">
    <property type="term" value="P:fructose metabolic process"/>
    <property type="evidence" value="ECO:0007669"/>
    <property type="project" value="InterPro"/>
</dbReference>
<accession>A0AB34IJT4</accession>
<gene>
    <name evidence="5" type="ORF">AB1Y20_011715</name>
</gene>
<feature type="region of interest" description="Disordered" evidence="3">
    <location>
        <begin position="166"/>
        <end position="204"/>
    </location>
</feature>
<dbReference type="SUPFAM" id="SSF53254">
    <property type="entry name" value="Phosphoglycerate mutase-like"/>
    <property type="match status" value="1"/>
</dbReference>
<comment type="caution">
    <text evidence="5">The sequence shown here is derived from an EMBL/GenBank/DDBJ whole genome shotgun (WGS) entry which is preliminary data.</text>
</comment>
<dbReference type="InterPro" id="IPR001345">
    <property type="entry name" value="PG/BPGM_mutase_AS"/>
</dbReference>
<dbReference type="PROSITE" id="PS00175">
    <property type="entry name" value="PG_MUTASE"/>
    <property type="match status" value="1"/>
</dbReference>
<evidence type="ECO:0000256" key="2">
    <source>
        <dbReference type="ARBA" id="ARBA00022840"/>
    </source>
</evidence>
<name>A0AB34IJT4_PRYPA</name>
<dbReference type="Gene3D" id="3.40.50.1240">
    <property type="entry name" value="Phosphoglycerate mutase-like"/>
    <property type="match status" value="1"/>
</dbReference>
<dbReference type="GO" id="GO:0004331">
    <property type="term" value="F:fructose-2,6-bisphosphate 2-phosphatase activity"/>
    <property type="evidence" value="ECO:0007669"/>
    <property type="project" value="TreeGrafter"/>
</dbReference>
<dbReference type="Proteomes" id="UP001515480">
    <property type="component" value="Unassembled WGS sequence"/>
</dbReference>
<dbReference type="AlphaFoldDB" id="A0AB34IJT4"/>
<dbReference type="PIRSF" id="PIRSF000709">
    <property type="entry name" value="6PFK_2-Ptase"/>
    <property type="match status" value="1"/>
</dbReference>
<dbReference type="Pfam" id="PF01591">
    <property type="entry name" value="6PF2K"/>
    <property type="match status" value="1"/>
</dbReference>
<evidence type="ECO:0000313" key="5">
    <source>
        <dbReference type="EMBL" id="KAL1499512.1"/>
    </source>
</evidence>
<feature type="domain" description="6-phosphofructo-2-kinase" evidence="4">
    <location>
        <begin position="238"/>
        <end position="354"/>
    </location>
</feature>
<dbReference type="SMART" id="SM00855">
    <property type="entry name" value="PGAM"/>
    <property type="match status" value="1"/>
</dbReference>
<dbReference type="GO" id="GO:0003873">
    <property type="term" value="F:6-phosphofructo-2-kinase activity"/>
    <property type="evidence" value="ECO:0007669"/>
    <property type="project" value="InterPro"/>
</dbReference>
<dbReference type="Pfam" id="PF00300">
    <property type="entry name" value="His_Phos_1"/>
    <property type="match status" value="2"/>
</dbReference>
<dbReference type="EMBL" id="JBGBPQ010000025">
    <property type="protein sequence ID" value="KAL1499512.1"/>
    <property type="molecule type" value="Genomic_DNA"/>
</dbReference>
<dbReference type="GO" id="GO:0006003">
    <property type="term" value="P:fructose 2,6-bisphosphate metabolic process"/>
    <property type="evidence" value="ECO:0007669"/>
    <property type="project" value="InterPro"/>
</dbReference>
<dbReference type="InterPro" id="IPR003094">
    <property type="entry name" value="6Pfruct_kin"/>
</dbReference>
<keyword evidence="1" id="KW-0547">Nucleotide-binding</keyword>
<organism evidence="5 6">
    <name type="scientific">Prymnesium parvum</name>
    <name type="common">Toxic golden alga</name>
    <dbReference type="NCBI Taxonomy" id="97485"/>
    <lineage>
        <taxon>Eukaryota</taxon>
        <taxon>Haptista</taxon>
        <taxon>Haptophyta</taxon>
        <taxon>Prymnesiophyceae</taxon>
        <taxon>Prymnesiales</taxon>
        <taxon>Prymnesiaceae</taxon>
        <taxon>Prymnesium</taxon>
    </lineage>
</organism>
<dbReference type="InterPro" id="IPR027417">
    <property type="entry name" value="P-loop_NTPase"/>
</dbReference>
<dbReference type="PRINTS" id="PR00991">
    <property type="entry name" value="6PFRUCTKNASE"/>
</dbReference>
<dbReference type="PANTHER" id="PTHR10606:SF44">
    <property type="entry name" value="6-PHOSPHOFRUCTO 2-KINASE_FRUCTOSE 2,6-BISPHOSPHATASE LONG FORM"/>
    <property type="match status" value="1"/>
</dbReference>
<dbReference type="InterPro" id="IPR013079">
    <property type="entry name" value="6Phosfructo_kin"/>
</dbReference>
<evidence type="ECO:0000259" key="4">
    <source>
        <dbReference type="Pfam" id="PF01591"/>
    </source>
</evidence>
<protein>
    <recommendedName>
        <fullName evidence="4">6-phosphofructo-2-kinase domain-containing protein</fullName>
    </recommendedName>
</protein>
<keyword evidence="6" id="KW-1185">Reference proteome</keyword>
<keyword evidence="2" id="KW-0067">ATP-binding</keyword>
<dbReference type="GO" id="GO:0005829">
    <property type="term" value="C:cytosol"/>
    <property type="evidence" value="ECO:0007669"/>
    <property type="project" value="TreeGrafter"/>
</dbReference>